<proteinExistence type="predicted"/>
<dbReference type="EMBL" id="JANTQA010000015">
    <property type="protein sequence ID" value="KAJ3449037.1"/>
    <property type="molecule type" value="Genomic_DNA"/>
</dbReference>
<gene>
    <name evidence="2" type="ORF">M0812_01526</name>
</gene>
<sequence length="342" mass="41461">MSTNKEIKPEKSETEKQDERKRTKLEKEREEMIERRKQMEERSNKLDKEREEMIEKRKQMENERDKKKEKRDKKKEELKQMQRKLFIFDLGSESLLKLFKNEKDKEKQNTIGEMIFLVGDIQEQNEQIKEQNLQIEKQDQQIEKQMNKSKNKMNNQRTKQTDRQTKYHGKKNNLALFHSKTIQKGFDKLKTIVEQYLDSTQKQKNKQTFEEDDLINKFNETNLRVINTKFNEDSIPFVNREEEMEEIINGIISDFLEVEDQTLGKKITNLTWFGSSGIGKTRLAKSIFFQPKFKKKFKQTLMEYQNEENSENLNECYQNFLKYHLFFLYKFSRTCFEKLGNK</sequence>
<feature type="region of interest" description="Disordered" evidence="1">
    <location>
        <begin position="147"/>
        <end position="166"/>
    </location>
</feature>
<dbReference type="AlphaFoldDB" id="A0AAV8A4I5"/>
<organism evidence="2 3">
    <name type="scientific">Anaeramoeba flamelloides</name>
    <dbReference type="NCBI Taxonomy" id="1746091"/>
    <lineage>
        <taxon>Eukaryota</taxon>
        <taxon>Metamonada</taxon>
        <taxon>Anaeramoebidae</taxon>
        <taxon>Anaeramoeba</taxon>
    </lineage>
</organism>
<comment type="caution">
    <text evidence="2">The sequence shown here is derived from an EMBL/GenBank/DDBJ whole genome shotgun (WGS) entry which is preliminary data.</text>
</comment>
<evidence type="ECO:0000313" key="3">
    <source>
        <dbReference type="Proteomes" id="UP001146793"/>
    </source>
</evidence>
<evidence type="ECO:0000313" key="2">
    <source>
        <dbReference type="EMBL" id="KAJ3449037.1"/>
    </source>
</evidence>
<feature type="compositionally biased region" description="Basic and acidic residues" evidence="1">
    <location>
        <begin position="1"/>
        <end position="66"/>
    </location>
</feature>
<name>A0AAV8A4I5_9EUKA</name>
<feature type="region of interest" description="Disordered" evidence="1">
    <location>
        <begin position="1"/>
        <end position="77"/>
    </location>
</feature>
<protein>
    <submittedName>
        <fullName evidence="2">Disease resistance protein rp</fullName>
    </submittedName>
</protein>
<dbReference type="Proteomes" id="UP001146793">
    <property type="component" value="Unassembled WGS sequence"/>
</dbReference>
<dbReference type="InterPro" id="IPR027417">
    <property type="entry name" value="P-loop_NTPase"/>
</dbReference>
<evidence type="ECO:0000256" key="1">
    <source>
        <dbReference type="SAM" id="MobiDB-lite"/>
    </source>
</evidence>
<dbReference type="Gene3D" id="3.40.50.300">
    <property type="entry name" value="P-loop containing nucleotide triphosphate hydrolases"/>
    <property type="match status" value="1"/>
</dbReference>
<reference evidence="2" key="1">
    <citation type="submission" date="2022-08" db="EMBL/GenBank/DDBJ databases">
        <title>Novel sulphate-reducing endosymbionts in the free-living metamonad Anaeramoeba.</title>
        <authorList>
            <person name="Jerlstrom-Hultqvist J."/>
            <person name="Cepicka I."/>
            <person name="Gallot-Lavallee L."/>
            <person name="Salas-Leiva D."/>
            <person name="Curtis B.A."/>
            <person name="Zahonova K."/>
            <person name="Pipaliya S."/>
            <person name="Dacks J."/>
            <person name="Roger A.J."/>
        </authorList>
    </citation>
    <scope>NUCLEOTIDE SEQUENCE</scope>
    <source>
        <strain evidence="2">Busselton2</strain>
    </source>
</reference>
<accession>A0AAV8A4I5</accession>